<dbReference type="AlphaFoldDB" id="A0A448SMU7"/>
<evidence type="ECO:0000313" key="4">
    <source>
        <dbReference type="Proteomes" id="UP000270487"/>
    </source>
</evidence>
<feature type="region of interest" description="Disordered" evidence="1">
    <location>
        <begin position="1"/>
        <end position="34"/>
    </location>
</feature>
<gene>
    <name evidence="3" type="ORF">NCTC12965_08045</name>
    <name evidence="2" type="ORF">NCTC13193_02516</name>
</gene>
<evidence type="ECO:0000256" key="1">
    <source>
        <dbReference type="SAM" id="MobiDB-lite"/>
    </source>
</evidence>
<dbReference type="EMBL" id="LR134492">
    <property type="protein sequence ID" value="VEI69010.1"/>
    <property type="molecule type" value="Genomic_DNA"/>
</dbReference>
<feature type="compositionally biased region" description="Polar residues" evidence="1">
    <location>
        <begin position="9"/>
        <end position="27"/>
    </location>
</feature>
<protein>
    <submittedName>
        <fullName evidence="2">Uncharacterized protein</fullName>
    </submittedName>
</protein>
<accession>A0A448SMU7</accession>
<evidence type="ECO:0000313" key="3">
    <source>
        <dbReference type="EMBL" id="VTR59437.1"/>
    </source>
</evidence>
<sequence>MEQEITRKGINSTKNNQHADLLLTNSEQIHKTYE</sequence>
<name>A0A448SMU7_SERFO</name>
<proteinExistence type="predicted"/>
<organism evidence="2 4">
    <name type="scientific">Serratia fonticola</name>
    <dbReference type="NCBI Taxonomy" id="47917"/>
    <lineage>
        <taxon>Bacteria</taxon>
        <taxon>Pseudomonadati</taxon>
        <taxon>Pseudomonadota</taxon>
        <taxon>Gammaproteobacteria</taxon>
        <taxon>Enterobacterales</taxon>
        <taxon>Yersiniaceae</taxon>
        <taxon>Serratia</taxon>
    </lineage>
</organism>
<dbReference type="EMBL" id="CABEEZ010000159">
    <property type="protein sequence ID" value="VTR59437.1"/>
    <property type="molecule type" value="Genomic_DNA"/>
</dbReference>
<reference evidence="2 4" key="1">
    <citation type="submission" date="2018-12" db="EMBL/GenBank/DDBJ databases">
        <authorList>
            <consortium name="Pathogen Informatics"/>
        </authorList>
    </citation>
    <scope>NUCLEOTIDE SEQUENCE [LARGE SCALE GENOMIC DNA]</scope>
    <source>
        <strain evidence="3">NCTC12965</strain>
        <strain evidence="2 4">NCTC13193</strain>
    </source>
</reference>
<dbReference type="Proteomes" id="UP000270487">
    <property type="component" value="Chromosome"/>
</dbReference>
<evidence type="ECO:0000313" key="2">
    <source>
        <dbReference type="EMBL" id="VEI69010.1"/>
    </source>
</evidence>